<reference evidence="2 3" key="1">
    <citation type="submission" date="2013-08" db="EMBL/GenBank/DDBJ databases">
        <authorList>
            <person name="Weinstock G."/>
            <person name="Sodergren E."/>
            <person name="Wylie T."/>
            <person name="Fulton L."/>
            <person name="Fulton R."/>
            <person name="Fronick C."/>
            <person name="O'Laughlin M."/>
            <person name="Godfrey J."/>
            <person name="Miner T."/>
            <person name="Herter B."/>
            <person name="Appelbaum E."/>
            <person name="Cordes M."/>
            <person name="Lek S."/>
            <person name="Wollam A."/>
            <person name="Pepin K.H."/>
            <person name="Palsikar V.B."/>
            <person name="Mitreva M."/>
            <person name="Wilson R.K."/>
        </authorList>
    </citation>
    <scope>NUCLEOTIDE SEQUENCE [LARGE SCALE GENOMIC DNA]</scope>
    <source>
        <strain evidence="2 3">F0542</strain>
    </source>
</reference>
<feature type="compositionally biased region" description="Gly residues" evidence="1">
    <location>
        <begin position="30"/>
        <end position="39"/>
    </location>
</feature>
<sequence>MNHPHRSVTLRISPSASQPQALWRSPTPGPGGTGHTAAI</sequence>
<evidence type="ECO:0000313" key="2">
    <source>
        <dbReference type="EMBL" id="ERH24961.1"/>
    </source>
</evidence>
<dbReference type="EMBL" id="AWSE01000044">
    <property type="protein sequence ID" value="ERH24961.1"/>
    <property type="molecule type" value="Genomic_DNA"/>
</dbReference>
<dbReference type="Proteomes" id="UP000016536">
    <property type="component" value="Unassembled WGS sequence"/>
</dbReference>
<dbReference type="AlphaFoldDB" id="U1QSM5"/>
<feature type="compositionally biased region" description="Polar residues" evidence="1">
    <location>
        <begin position="10"/>
        <end position="20"/>
    </location>
</feature>
<accession>U1QSM5</accession>
<keyword evidence="3" id="KW-1185">Reference proteome</keyword>
<gene>
    <name evidence="2" type="ORF">HMPREF1979_00950</name>
</gene>
<protein>
    <submittedName>
        <fullName evidence="2">Uncharacterized protein</fullName>
    </submittedName>
</protein>
<organism evidence="2 3">
    <name type="scientific">Actinomyces johnsonii F0542</name>
    <dbReference type="NCBI Taxonomy" id="1321818"/>
    <lineage>
        <taxon>Bacteria</taxon>
        <taxon>Bacillati</taxon>
        <taxon>Actinomycetota</taxon>
        <taxon>Actinomycetes</taxon>
        <taxon>Actinomycetales</taxon>
        <taxon>Actinomycetaceae</taxon>
        <taxon>Actinomyces</taxon>
    </lineage>
</organism>
<feature type="region of interest" description="Disordered" evidence="1">
    <location>
        <begin position="1"/>
        <end position="39"/>
    </location>
</feature>
<comment type="caution">
    <text evidence="2">The sequence shown here is derived from an EMBL/GenBank/DDBJ whole genome shotgun (WGS) entry which is preliminary data.</text>
</comment>
<proteinExistence type="predicted"/>
<evidence type="ECO:0000256" key="1">
    <source>
        <dbReference type="SAM" id="MobiDB-lite"/>
    </source>
</evidence>
<name>U1QSM5_9ACTO</name>
<evidence type="ECO:0000313" key="3">
    <source>
        <dbReference type="Proteomes" id="UP000016536"/>
    </source>
</evidence>
<dbReference type="HOGENOM" id="CLU_3303429_0_0_11"/>